<evidence type="ECO:0000313" key="3">
    <source>
        <dbReference type="Proteomes" id="UP001054252"/>
    </source>
</evidence>
<evidence type="ECO:0000256" key="1">
    <source>
        <dbReference type="SAM" id="Phobius"/>
    </source>
</evidence>
<gene>
    <name evidence="2" type="ORF">SLEP1_g522</name>
</gene>
<dbReference type="Proteomes" id="UP001054252">
    <property type="component" value="Unassembled WGS sequence"/>
</dbReference>
<dbReference type="PANTHER" id="PTHR33219">
    <property type="entry name" value="YLMG HOMOLOG PROTEIN 2, CHLOROPLASTIC"/>
    <property type="match status" value="1"/>
</dbReference>
<evidence type="ECO:0000313" key="2">
    <source>
        <dbReference type="EMBL" id="GKU85923.1"/>
    </source>
</evidence>
<dbReference type="Pfam" id="PF02325">
    <property type="entry name" value="CCB3_YggT"/>
    <property type="match status" value="1"/>
</dbReference>
<proteinExistence type="predicted"/>
<keyword evidence="1" id="KW-0812">Transmembrane</keyword>
<accession>A0AAV5HAR6</accession>
<organism evidence="2 3">
    <name type="scientific">Rubroshorea leprosula</name>
    <dbReference type="NCBI Taxonomy" id="152421"/>
    <lineage>
        <taxon>Eukaryota</taxon>
        <taxon>Viridiplantae</taxon>
        <taxon>Streptophyta</taxon>
        <taxon>Embryophyta</taxon>
        <taxon>Tracheophyta</taxon>
        <taxon>Spermatophyta</taxon>
        <taxon>Magnoliopsida</taxon>
        <taxon>eudicotyledons</taxon>
        <taxon>Gunneridae</taxon>
        <taxon>Pentapetalae</taxon>
        <taxon>rosids</taxon>
        <taxon>malvids</taxon>
        <taxon>Malvales</taxon>
        <taxon>Dipterocarpaceae</taxon>
        <taxon>Rubroshorea</taxon>
    </lineage>
</organism>
<reference evidence="2 3" key="1">
    <citation type="journal article" date="2021" name="Commun. Biol.">
        <title>The genome of Shorea leprosula (Dipterocarpaceae) highlights the ecological relevance of drought in aseasonal tropical rainforests.</title>
        <authorList>
            <person name="Ng K.K.S."/>
            <person name="Kobayashi M.J."/>
            <person name="Fawcett J.A."/>
            <person name="Hatakeyama M."/>
            <person name="Paape T."/>
            <person name="Ng C.H."/>
            <person name="Ang C.C."/>
            <person name="Tnah L.H."/>
            <person name="Lee C.T."/>
            <person name="Nishiyama T."/>
            <person name="Sese J."/>
            <person name="O'Brien M.J."/>
            <person name="Copetti D."/>
            <person name="Mohd Noor M.I."/>
            <person name="Ong R.C."/>
            <person name="Putra M."/>
            <person name="Sireger I.Z."/>
            <person name="Indrioko S."/>
            <person name="Kosugi Y."/>
            <person name="Izuno A."/>
            <person name="Isagi Y."/>
            <person name="Lee S.L."/>
            <person name="Shimizu K.K."/>
        </authorList>
    </citation>
    <scope>NUCLEOTIDE SEQUENCE [LARGE SCALE GENOMIC DNA]</scope>
    <source>
        <strain evidence="2">214</strain>
    </source>
</reference>
<keyword evidence="1" id="KW-1133">Transmembrane helix</keyword>
<feature type="transmembrane region" description="Helical" evidence="1">
    <location>
        <begin position="212"/>
        <end position="234"/>
    </location>
</feature>
<dbReference type="EMBL" id="BPVZ01000001">
    <property type="protein sequence ID" value="GKU85923.1"/>
    <property type="molecule type" value="Genomic_DNA"/>
</dbReference>
<sequence length="240" mass="26122">MALLSQSSFLQASVHLLPRSLMLPPLPIKHLSTCQKPLSSVSMPNSKKLRFITLASVSPPTLTSKNTQTPTQSLITESTQTLRMLLSLTLSACMLFAKALQKLALRISHSISLKPDPQELAAIQSLQGNLLCAAGPLFFAAMRSQRSGHLNTPLTVVAVGLAKWLDIYGGLVMVRVLLSWFPSIPWERQPLSAIRDLCDPFLNLFRNIIPPIFGTLDVSPLLAFAVMGVLGSILKNSTKV</sequence>
<dbReference type="PANTHER" id="PTHR33219:SF10">
    <property type="entry name" value="OS07G0185300 PROTEIN"/>
    <property type="match status" value="1"/>
</dbReference>
<dbReference type="InterPro" id="IPR003425">
    <property type="entry name" value="CCB3/YggT"/>
</dbReference>
<comment type="caution">
    <text evidence="2">The sequence shown here is derived from an EMBL/GenBank/DDBJ whole genome shotgun (WGS) entry which is preliminary data.</text>
</comment>
<keyword evidence="3" id="KW-1185">Reference proteome</keyword>
<dbReference type="GO" id="GO:0016020">
    <property type="term" value="C:membrane"/>
    <property type="evidence" value="ECO:0007669"/>
    <property type="project" value="InterPro"/>
</dbReference>
<keyword evidence="1" id="KW-0472">Membrane</keyword>
<protein>
    <recommendedName>
        <fullName evidence="4">YGGT family protein</fullName>
    </recommendedName>
</protein>
<dbReference type="GO" id="GO:0009507">
    <property type="term" value="C:chloroplast"/>
    <property type="evidence" value="ECO:0007669"/>
    <property type="project" value="TreeGrafter"/>
</dbReference>
<name>A0AAV5HAR6_9ROSI</name>
<evidence type="ECO:0008006" key="4">
    <source>
        <dbReference type="Google" id="ProtNLM"/>
    </source>
</evidence>
<dbReference type="GO" id="GO:0010020">
    <property type="term" value="P:chloroplast fission"/>
    <property type="evidence" value="ECO:0007669"/>
    <property type="project" value="TreeGrafter"/>
</dbReference>
<dbReference type="AlphaFoldDB" id="A0AAV5HAR6"/>